<dbReference type="InParanoid" id="A0A165J976"/>
<name>A0A165J976_XYLHT</name>
<comment type="subunit">
    <text evidence="9">Component of the NuA4 histone acetyltransferase complex.</text>
</comment>
<protein>
    <recommendedName>
        <fullName evidence="3 9">Chromatin modification-related protein EAF6</fullName>
    </recommendedName>
</protein>
<evidence type="ECO:0000313" key="12">
    <source>
        <dbReference type="Proteomes" id="UP000076632"/>
    </source>
</evidence>
<gene>
    <name evidence="11" type="ORF">L228DRAFT_242306</name>
</gene>
<dbReference type="GO" id="GO:0006325">
    <property type="term" value="P:chromatin organization"/>
    <property type="evidence" value="ECO:0007669"/>
    <property type="project" value="UniProtKB-KW"/>
</dbReference>
<feature type="compositionally biased region" description="Polar residues" evidence="10">
    <location>
        <begin position="1"/>
        <end position="11"/>
    </location>
</feature>
<evidence type="ECO:0000256" key="1">
    <source>
        <dbReference type="ARBA" id="ARBA00004123"/>
    </source>
</evidence>
<accession>A0A165J976</accession>
<organism evidence="11 12">
    <name type="scientific">Xylona heveae (strain CBS 132557 / TC161)</name>
    <dbReference type="NCBI Taxonomy" id="1328760"/>
    <lineage>
        <taxon>Eukaryota</taxon>
        <taxon>Fungi</taxon>
        <taxon>Dikarya</taxon>
        <taxon>Ascomycota</taxon>
        <taxon>Pezizomycotina</taxon>
        <taxon>Xylonomycetes</taxon>
        <taxon>Xylonales</taxon>
        <taxon>Xylonaceae</taxon>
        <taxon>Xylona</taxon>
    </lineage>
</organism>
<dbReference type="EMBL" id="KV407454">
    <property type="protein sequence ID" value="KZF25921.1"/>
    <property type="molecule type" value="Genomic_DNA"/>
</dbReference>
<evidence type="ECO:0000256" key="5">
    <source>
        <dbReference type="ARBA" id="ARBA00023015"/>
    </source>
</evidence>
<dbReference type="RefSeq" id="XP_018191476.1">
    <property type="nucleotide sequence ID" value="XM_018331410.1"/>
</dbReference>
<keyword evidence="6" id="KW-0175">Coiled coil</keyword>
<reference evidence="11 12" key="1">
    <citation type="journal article" date="2016" name="Fungal Biol.">
        <title>The genome of Xylona heveae provides a window into fungal endophytism.</title>
        <authorList>
            <person name="Gazis R."/>
            <person name="Kuo A."/>
            <person name="Riley R."/>
            <person name="LaButti K."/>
            <person name="Lipzen A."/>
            <person name="Lin J."/>
            <person name="Amirebrahimi M."/>
            <person name="Hesse C.N."/>
            <person name="Spatafora J.W."/>
            <person name="Henrissat B."/>
            <person name="Hainaut M."/>
            <person name="Grigoriev I.V."/>
            <person name="Hibbett D.S."/>
        </authorList>
    </citation>
    <scope>NUCLEOTIDE SEQUENCE [LARGE SCALE GENOMIC DNA]</scope>
    <source>
        <strain evidence="11 12">TC161</strain>
    </source>
</reference>
<dbReference type="GO" id="GO:0035267">
    <property type="term" value="C:NuA4 histone acetyltransferase complex"/>
    <property type="evidence" value="ECO:0007669"/>
    <property type="project" value="UniProtKB-UniRule"/>
</dbReference>
<feature type="compositionally biased region" description="Low complexity" evidence="10">
    <location>
        <begin position="127"/>
        <end position="166"/>
    </location>
</feature>
<feature type="compositionally biased region" description="Gly residues" evidence="10">
    <location>
        <begin position="167"/>
        <end position="178"/>
    </location>
</feature>
<evidence type="ECO:0000313" key="11">
    <source>
        <dbReference type="EMBL" id="KZF25921.1"/>
    </source>
</evidence>
<comment type="similarity">
    <text evidence="2 9">Belongs to the EAF6 family.</text>
</comment>
<evidence type="ECO:0000256" key="4">
    <source>
        <dbReference type="ARBA" id="ARBA00022853"/>
    </source>
</evidence>
<dbReference type="OMA" id="GPMEQNR"/>
<keyword evidence="8 9" id="KW-0539">Nucleus</keyword>
<evidence type="ECO:0000256" key="2">
    <source>
        <dbReference type="ARBA" id="ARBA00010916"/>
    </source>
</evidence>
<comment type="function">
    <text evidence="9">Component of the NuA4 histone acetyltransferase complex which is involved in transcriptional activation of selected genes principally by acetylation of nucleosomal histone H4 and H2A. The NuA4 complex is also involved in DNA repair.</text>
</comment>
<proteinExistence type="inferred from homology"/>
<evidence type="ECO:0000256" key="3">
    <source>
        <dbReference type="ARBA" id="ARBA00018504"/>
    </source>
</evidence>
<dbReference type="OrthoDB" id="440324at2759"/>
<keyword evidence="12" id="KW-1185">Reference proteome</keyword>
<dbReference type="InterPro" id="IPR015418">
    <property type="entry name" value="Eaf6"/>
</dbReference>
<keyword evidence="9" id="KW-0227">DNA damage</keyword>
<keyword evidence="7 9" id="KW-0804">Transcription</keyword>
<dbReference type="Pfam" id="PF09340">
    <property type="entry name" value="NuA4"/>
    <property type="match status" value="1"/>
</dbReference>
<sequence length="226" mass="22466">MAENLVPSTTAAGVDSLPHPAADSTRGLPYYEKLRRDLRETLQKKRLLDKNMSTLEDSIYRFETSYLDDTSGVGNIIRGFDNYIKATSATGPGGAGSAGGAGAGRRRAAGGINDADRVFSRSSVSYTGENTAGGTPTPTPSAGVNAGSGAGAARDSAHGTPASTASGRGGSAAVGGGSTVKKSKKNTGGGGANASSSAAAAAAAAATDDEEGGKATKRMKISYGRD</sequence>
<keyword evidence="4 9" id="KW-0156">Chromatin regulator</keyword>
<evidence type="ECO:0000256" key="8">
    <source>
        <dbReference type="ARBA" id="ARBA00023242"/>
    </source>
</evidence>
<feature type="region of interest" description="Disordered" evidence="10">
    <location>
        <begin position="90"/>
        <end position="226"/>
    </location>
</feature>
<feature type="region of interest" description="Disordered" evidence="10">
    <location>
        <begin position="1"/>
        <end position="26"/>
    </location>
</feature>
<keyword evidence="5 9" id="KW-0805">Transcription regulation</keyword>
<evidence type="ECO:0000256" key="6">
    <source>
        <dbReference type="ARBA" id="ARBA00023054"/>
    </source>
</evidence>
<dbReference type="Proteomes" id="UP000076632">
    <property type="component" value="Unassembled WGS sequence"/>
</dbReference>
<dbReference type="GeneID" id="28896547"/>
<keyword evidence="9" id="KW-0234">DNA repair</keyword>
<dbReference type="GO" id="GO:0005634">
    <property type="term" value="C:nucleus"/>
    <property type="evidence" value="ECO:0007669"/>
    <property type="project" value="UniProtKB-SubCell"/>
</dbReference>
<comment type="subcellular location">
    <subcellularLocation>
        <location evidence="1 9">Nucleus</location>
    </subcellularLocation>
</comment>
<dbReference type="STRING" id="1328760.A0A165J976"/>
<evidence type="ECO:0000256" key="10">
    <source>
        <dbReference type="SAM" id="MobiDB-lite"/>
    </source>
</evidence>
<evidence type="ECO:0000256" key="9">
    <source>
        <dbReference type="RuleBase" id="RU368022"/>
    </source>
</evidence>
<evidence type="ECO:0000256" key="7">
    <source>
        <dbReference type="ARBA" id="ARBA00023163"/>
    </source>
</evidence>
<dbReference type="PANTHER" id="PTHR13476">
    <property type="entry name" value="CHROMATIN MODIFICATION-RELATED PROTEIN MEAF6"/>
    <property type="match status" value="1"/>
</dbReference>
<dbReference type="GO" id="GO:0006281">
    <property type="term" value="P:DNA repair"/>
    <property type="evidence" value="ECO:0007669"/>
    <property type="project" value="UniProtKB-UniRule"/>
</dbReference>
<feature type="compositionally biased region" description="Low complexity" evidence="10">
    <location>
        <begin position="193"/>
        <end position="206"/>
    </location>
</feature>
<feature type="compositionally biased region" description="Gly residues" evidence="10">
    <location>
        <begin position="91"/>
        <end position="103"/>
    </location>
</feature>
<dbReference type="AlphaFoldDB" id="A0A165J976"/>